<keyword evidence="4 5" id="KW-0472">Membrane</keyword>
<organism evidence="7 8">
    <name type="scientific">Pisum sativum</name>
    <name type="common">Garden pea</name>
    <name type="synonym">Lathyrus oleraceus</name>
    <dbReference type="NCBI Taxonomy" id="3888"/>
    <lineage>
        <taxon>Eukaryota</taxon>
        <taxon>Viridiplantae</taxon>
        <taxon>Streptophyta</taxon>
        <taxon>Embryophyta</taxon>
        <taxon>Tracheophyta</taxon>
        <taxon>Spermatophyta</taxon>
        <taxon>Magnoliopsida</taxon>
        <taxon>eudicotyledons</taxon>
        <taxon>Gunneridae</taxon>
        <taxon>Pentapetalae</taxon>
        <taxon>rosids</taxon>
        <taxon>fabids</taxon>
        <taxon>Fabales</taxon>
        <taxon>Fabaceae</taxon>
        <taxon>Papilionoideae</taxon>
        <taxon>50 kb inversion clade</taxon>
        <taxon>NPAAA clade</taxon>
        <taxon>Hologalegina</taxon>
        <taxon>IRL clade</taxon>
        <taxon>Fabeae</taxon>
        <taxon>Lathyrus</taxon>
    </lineage>
</organism>
<dbReference type="GO" id="GO:0098542">
    <property type="term" value="P:defense response to other organism"/>
    <property type="evidence" value="ECO:0007669"/>
    <property type="project" value="InterPro"/>
</dbReference>
<keyword evidence="2 5" id="KW-0812">Transmembrane</keyword>
<keyword evidence="3 5" id="KW-1133">Transmembrane helix</keyword>
<accession>A0A9D5AH79</accession>
<evidence type="ECO:0000256" key="3">
    <source>
        <dbReference type="ARBA" id="ARBA00022989"/>
    </source>
</evidence>
<name>A0A9D5AH79_PEA</name>
<reference evidence="7 8" key="1">
    <citation type="journal article" date="2022" name="Nat. Genet.">
        <title>Improved pea reference genome and pan-genome highlight genomic features and evolutionary characteristics.</title>
        <authorList>
            <person name="Yang T."/>
            <person name="Liu R."/>
            <person name="Luo Y."/>
            <person name="Hu S."/>
            <person name="Wang D."/>
            <person name="Wang C."/>
            <person name="Pandey M.K."/>
            <person name="Ge S."/>
            <person name="Xu Q."/>
            <person name="Li N."/>
            <person name="Li G."/>
            <person name="Huang Y."/>
            <person name="Saxena R.K."/>
            <person name="Ji Y."/>
            <person name="Li M."/>
            <person name="Yan X."/>
            <person name="He Y."/>
            <person name="Liu Y."/>
            <person name="Wang X."/>
            <person name="Xiang C."/>
            <person name="Varshney R.K."/>
            <person name="Ding H."/>
            <person name="Gao S."/>
            <person name="Zong X."/>
        </authorList>
    </citation>
    <scope>NUCLEOTIDE SEQUENCE [LARGE SCALE GENOMIC DNA]</scope>
    <source>
        <strain evidence="7 8">cv. Zhongwan 6</strain>
    </source>
</reference>
<feature type="transmembrane region" description="Helical" evidence="5">
    <location>
        <begin position="86"/>
        <end position="106"/>
    </location>
</feature>
<dbReference type="Gramene" id="Psat05G0421700-T1">
    <property type="protein sequence ID" value="KAI5408308.1"/>
    <property type="gene ID" value="KIW84_054217"/>
</dbReference>
<feature type="domain" description="Late embryogenesis abundant protein LEA-2 subgroup" evidence="6">
    <location>
        <begin position="140"/>
        <end position="237"/>
    </location>
</feature>
<dbReference type="Pfam" id="PF03168">
    <property type="entry name" value="LEA_2"/>
    <property type="match status" value="1"/>
</dbReference>
<evidence type="ECO:0000256" key="4">
    <source>
        <dbReference type="ARBA" id="ARBA00023136"/>
    </source>
</evidence>
<comment type="subcellular location">
    <subcellularLocation>
        <location evidence="1">Membrane</location>
        <topology evidence="1">Single-pass membrane protein</topology>
    </subcellularLocation>
</comment>
<comment type="caution">
    <text evidence="7">The sequence shown here is derived from an EMBL/GenBank/DDBJ whole genome shotgun (WGS) entry which is preliminary data.</text>
</comment>
<dbReference type="Proteomes" id="UP001058974">
    <property type="component" value="Chromosome 5"/>
</dbReference>
<sequence>MNICAYSTLDGGERSGEMEIKSALVKNPSTNNCEKSGRRVAFEISSNKNYQSHSPDHNHNIETSVDDFDTTHCHPCCLACCAWSCLAVFIFVVIFLFFGISYLAFLKSGMPKVNVRTFSINKFQVNYNSQKMDAIINLGLRFSNKNEEFKLLYGPLFVDVISDDVQLGNTKLKGFSQMPRNETDLDMTMTTNHGVVNNAAANDLKSDISAYETVFDVYITGNIGVQIGGLHMINVPFLSTCAQIKKIDVDYGRKPECDIKMFSFRPSPN</sequence>
<evidence type="ECO:0000313" key="8">
    <source>
        <dbReference type="Proteomes" id="UP001058974"/>
    </source>
</evidence>
<evidence type="ECO:0000256" key="2">
    <source>
        <dbReference type="ARBA" id="ARBA00022692"/>
    </source>
</evidence>
<evidence type="ECO:0000256" key="1">
    <source>
        <dbReference type="ARBA" id="ARBA00004167"/>
    </source>
</evidence>
<evidence type="ECO:0000259" key="6">
    <source>
        <dbReference type="Pfam" id="PF03168"/>
    </source>
</evidence>
<evidence type="ECO:0000256" key="5">
    <source>
        <dbReference type="SAM" id="Phobius"/>
    </source>
</evidence>
<dbReference type="AlphaFoldDB" id="A0A9D5AH79"/>
<dbReference type="EMBL" id="JAMSHJ010000005">
    <property type="protein sequence ID" value="KAI5408308.1"/>
    <property type="molecule type" value="Genomic_DNA"/>
</dbReference>
<protein>
    <recommendedName>
        <fullName evidence="6">Late embryogenesis abundant protein LEA-2 subgroup domain-containing protein</fullName>
    </recommendedName>
</protein>
<evidence type="ECO:0000313" key="7">
    <source>
        <dbReference type="EMBL" id="KAI5408308.1"/>
    </source>
</evidence>
<dbReference type="PANTHER" id="PTHR31234">
    <property type="entry name" value="LATE EMBRYOGENESIS ABUNDANT (LEA) HYDROXYPROLINE-RICH GLYCOPROTEIN FAMILY"/>
    <property type="match status" value="1"/>
</dbReference>
<proteinExistence type="predicted"/>
<dbReference type="InterPro" id="IPR044839">
    <property type="entry name" value="NDR1-like"/>
</dbReference>
<dbReference type="PANTHER" id="PTHR31234:SF32">
    <property type="entry name" value="LATE EMBRYOGENESIS ABUNDANT (LEA) HYDROXYPROLINE-RICH GLYCOPROTEIN FAMILY"/>
    <property type="match status" value="1"/>
</dbReference>
<keyword evidence="8" id="KW-1185">Reference proteome</keyword>
<dbReference type="GO" id="GO:0005886">
    <property type="term" value="C:plasma membrane"/>
    <property type="evidence" value="ECO:0007669"/>
    <property type="project" value="TreeGrafter"/>
</dbReference>
<gene>
    <name evidence="7" type="ORF">KIW84_054217</name>
</gene>
<dbReference type="InterPro" id="IPR004864">
    <property type="entry name" value="LEA_2"/>
</dbReference>